<reference evidence="2 3" key="2">
    <citation type="submission" date="2024-07" db="EMBL/GenBank/DDBJ databases">
        <authorList>
            <person name="Akdeniz Z."/>
        </authorList>
    </citation>
    <scope>NUCLEOTIDE SEQUENCE [LARGE SCALE GENOMIC DNA]</scope>
</reference>
<evidence type="ECO:0000313" key="2">
    <source>
        <dbReference type="EMBL" id="CAL5990716.1"/>
    </source>
</evidence>
<reference evidence="1" key="1">
    <citation type="submission" date="2023-06" db="EMBL/GenBank/DDBJ databases">
        <authorList>
            <person name="Kurt Z."/>
        </authorList>
    </citation>
    <scope>NUCLEOTIDE SEQUENCE</scope>
</reference>
<dbReference type="AlphaFoldDB" id="A0AA86PGW5"/>
<accession>A0AA86PGW5</accession>
<name>A0AA86PGW5_9EUKA</name>
<evidence type="ECO:0000313" key="1">
    <source>
        <dbReference type="EMBL" id="CAI9938408.1"/>
    </source>
</evidence>
<dbReference type="Proteomes" id="UP001642409">
    <property type="component" value="Unassembled WGS sequence"/>
</dbReference>
<sequence length="110" mass="12828">MGDSENTWSHSVLVFNRACVCMQQAKAYFMGRSYFTPLRSITSNTFFFVPSSKIIVLDMNANRVIENTPILNLVTILRITRFNSTMPGLNRNKNLEMERRIKNMLYVRNQ</sequence>
<proteinExistence type="predicted"/>
<organism evidence="1">
    <name type="scientific">Hexamita inflata</name>
    <dbReference type="NCBI Taxonomy" id="28002"/>
    <lineage>
        <taxon>Eukaryota</taxon>
        <taxon>Metamonada</taxon>
        <taxon>Diplomonadida</taxon>
        <taxon>Hexamitidae</taxon>
        <taxon>Hexamitinae</taxon>
        <taxon>Hexamita</taxon>
    </lineage>
</organism>
<dbReference type="EMBL" id="CATOUU010000654">
    <property type="protein sequence ID" value="CAI9938408.1"/>
    <property type="molecule type" value="Genomic_DNA"/>
</dbReference>
<keyword evidence="3" id="KW-1185">Reference proteome</keyword>
<gene>
    <name evidence="2" type="ORF">HINF_LOCUS11548</name>
    <name evidence="1" type="ORF">HINF_LOCUS26053</name>
</gene>
<evidence type="ECO:0000313" key="3">
    <source>
        <dbReference type="Proteomes" id="UP001642409"/>
    </source>
</evidence>
<comment type="caution">
    <text evidence="1">The sequence shown here is derived from an EMBL/GenBank/DDBJ whole genome shotgun (WGS) entry which is preliminary data.</text>
</comment>
<protein>
    <submittedName>
        <fullName evidence="2">Hypothetical_protein</fullName>
    </submittedName>
</protein>
<dbReference type="EMBL" id="CAXDID020000025">
    <property type="protein sequence ID" value="CAL5990716.1"/>
    <property type="molecule type" value="Genomic_DNA"/>
</dbReference>